<evidence type="ECO:0000256" key="1">
    <source>
        <dbReference type="ARBA" id="ARBA00001954"/>
    </source>
</evidence>
<dbReference type="Proteomes" id="UP001497457">
    <property type="component" value="Chromosome 15b"/>
</dbReference>
<keyword evidence="4" id="KW-0479">Metal-binding</keyword>
<evidence type="ECO:0000256" key="6">
    <source>
        <dbReference type="ARBA" id="ARBA00023004"/>
    </source>
</evidence>
<dbReference type="Gene3D" id="2.60.120.10">
    <property type="entry name" value="Jelly Rolls"/>
    <property type="match status" value="1"/>
</dbReference>
<dbReference type="InterPro" id="IPR014710">
    <property type="entry name" value="RmlC-like_jellyroll"/>
</dbReference>
<name>A0ABC8Y2K5_9POAL</name>
<evidence type="ECO:0000256" key="4">
    <source>
        <dbReference type="ARBA" id="ARBA00022723"/>
    </source>
</evidence>
<dbReference type="AlphaFoldDB" id="A0ABC8Y2K5"/>
<keyword evidence="6" id="KW-0408">Iron</keyword>
<evidence type="ECO:0000313" key="8">
    <source>
        <dbReference type="EMBL" id="CAL4935012.1"/>
    </source>
</evidence>
<protein>
    <recommendedName>
        <fullName evidence="3">cysteine dioxygenase</fullName>
        <ecNumber evidence="3">1.13.11.20</ecNumber>
    </recommendedName>
</protein>
<proteinExistence type="inferred from homology"/>
<organism evidence="8 9">
    <name type="scientific">Urochloa decumbens</name>
    <dbReference type="NCBI Taxonomy" id="240449"/>
    <lineage>
        <taxon>Eukaryota</taxon>
        <taxon>Viridiplantae</taxon>
        <taxon>Streptophyta</taxon>
        <taxon>Embryophyta</taxon>
        <taxon>Tracheophyta</taxon>
        <taxon>Spermatophyta</taxon>
        <taxon>Magnoliopsida</taxon>
        <taxon>Liliopsida</taxon>
        <taxon>Poales</taxon>
        <taxon>Poaceae</taxon>
        <taxon>PACMAD clade</taxon>
        <taxon>Panicoideae</taxon>
        <taxon>Panicodae</taxon>
        <taxon>Paniceae</taxon>
        <taxon>Melinidinae</taxon>
        <taxon>Urochloa</taxon>
    </lineage>
</organism>
<dbReference type="InterPro" id="IPR012864">
    <property type="entry name" value="PCO/ADO"/>
</dbReference>
<comment type="cofactor">
    <cofactor evidence="1">
        <name>Fe(2+)</name>
        <dbReference type="ChEBI" id="CHEBI:29033"/>
    </cofactor>
</comment>
<comment type="similarity">
    <text evidence="2">Belongs to the cysteine dioxygenase family.</text>
</comment>
<comment type="catalytic activity">
    <reaction evidence="7">
        <text>L-cysteine + O2 = 3-sulfino-L-alanine + H(+)</text>
        <dbReference type="Rhea" id="RHEA:20441"/>
        <dbReference type="ChEBI" id="CHEBI:15378"/>
        <dbReference type="ChEBI" id="CHEBI:15379"/>
        <dbReference type="ChEBI" id="CHEBI:35235"/>
        <dbReference type="ChEBI" id="CHEBI:61085"/>
        <dbReference type="EC" id="1.13.11.20"/>
    </reaction>
    <physiologicalReaction direction="left-to-right" evidence="7">
        <dbReference type="Rhea" id="RHEA:20442"/>
    </physiologicalReaction>
</comment>
<evidence type="ECO:0000256" key="2">
    <source>
        <dbReference type="ARBA" id="ARBA00006622"/>
    </source>
</evidence>
<evidence type="ECO:0000256" key="5">
    <source>
        <dbReference type="ARBA" id="ARBA00023002"/>
    </source>
</evidence>
<dbReference type="PANTHER" id="PTHR22966:SF70">
    <property type="entry name" value="CYSTEINE DIOXYGENASE"/>
    <property type="match status" value="1"/>
</dbReference>
<reference evidence="8" key="1">
    <citation type="submission" date="2024-10" db="EMBL/GenBank/DDBJ databases">
        <authorList>
            <person name="Ryan C."/>
        </authorList>
    </citation>
    <scope>NUCLEOTIDE SEQUENCE [LARGE SCALE GENOMIC DNA]</scope>
</reference>
<accession>A0ABC8Y2K5</accession>
<evidence type="ECO:0000313" key="9">
    <source>
        <dbReference type="Proteomes" id="UP001497457"/>
    </source>
</evidence>
<keyword evidence="9" id="KW-1185">Reference proteome</keyword>
<gene>
    <name evidence="8" type="ORF">URODEC1_LOCUS29027</name>
</gene>
<evidence type="ECO:0000256" key="3">
    <source>
        <dbReference type="ARBA" id="ARBA00013133"/>
    </source>
</evidence>
<dbReference type="CDD" id="cd20289">
    <property type="entry name" value="cupin_ADO"/>
    <property type="match status" value="1"/>
</dbReference>
<dbReference type="GO" id="GO:0046872">
    <property type="term" value="F:metal ion binding"/>
    <property type="evidence" value="ECO:0007669"/>
    <property type="project" value="UniProtKB-KW"/>
</dbReference>
<dbReference type="EMBL" id="OZ075125">
    <property type="protein sequence ID" value="CAL4935012.1"/>
    <property type="molecule type" value="Genomic_DNA"/>
</dbReference>
<dbReference type="Pfam" id="PF07847">
    <property type="entry name" value="PCO_ADO"/>
    <property type="match status" value="1"/>
</dbReference>
<sequence>MAQKRLIDKCHYLFDGTNNVPPTADVVSIICGMIDKVGPDDVALMDDVRLSNEINNAAGCQEPPIITFKTIYECENFTITVFLLPQGAAMPLHDHPGMTVFSKLLIGSAHVVSYDWVHPRICTAATGSVSGAMLAQKVLDNEFTAASGAWVLFPDAGGNLHRFVTGEDGPCALLDVMTPSYSPTSETQERFAFYKDIPYELHPNVVNDGEMTQEQKCRLVWLQEIDEPEDLKFSNLPYQGPPVV</sequence>
<dbReference type="GO" id="GO:0070483">
    <property type="term" value="P:detection of hypoxia"/>
    <property type="evidence" value="ECO:0007669"/>
    <property type="project" value="UniProtKB-ARBA"/>
</dbReference>
<dbReference type="InterPro" id="IPR011051">
    <property type="entry name" value="RmlC_Cupin_sf"/>
</dbReference>
<dbReference type="GO" id="GO:0017172">
    <property type="term" value="F:cysteine dioxygenase activity"/>
    <property type="evidence" value="ECO:0007669"/>
    <property type="project" value="UniProtKB-EC"/>
</dbReference>
<keyword evidence="5" id="KW-0560">Oxidoreductase</keyword>
<evidence type="ECO:0000256" key="7">
    <source>
        <dbReference type="ARBA" id="ARBA00024284"/>
    </source>
</evidence>
<dbReference type="SUPFAM" id="SSF51182">
    <property type="entry name" value="RmlC-like cupins"/>
    <property type="match status" value="1"/>
</dbReference>
<dbReference type="EC" id="1.13.11.20" evidence="3"/>
<dbReference type="PANTHER" id="PTHR22966">
    <property type="entry name" value="2-AMINOETHANETHIOL DIOXYGENASE"/>
    <property type="match status" value="1"/>
</dbReference>